<name>A0A0G0DYH8_9BACT</name>
<dbReference type="GO" id="GO:0004421">
    <property type="term" value="F:hydroxymethylglutaryl-CoA synthase activity"/>
    <property type="evidence" value="ECO:0007669"/>
    <property type="project" value="InterPro"/>
</dbReference>
<gene>
    <name evidence="4" type="ORF">UR56_C0028G0002</name>
</gene>
<evidence type="ECO:0000313" key="5">
    <source>
        <dbReference type="Proteomes" id="UP000034004"/>
    </source>
</evidence>
<dbReference type="AlphaFoldDB" id="A0A0G0DYH8"/>
<dbReference type="InterPro" id="IPR004656">
    <property type="entry name" value="HMG_CoA_Synthase"/>
</dbReference>
<proteinExistence type="predicted"/>
<evidence type="ECO:0000256" key="1">
    <source>
        <dbReference type="ARBA" id="ARBA00022679"/>
    </source>
</evidence>
<evidence type="ECO:0000256" key="2">
    <source>
        <dbReference type="ARBA" id="ARBA00023315"/>
    </source>
</evidence>
<organism evidence="4 5">
    <name type="scientific">Candidatus Roizmanbacteria bacterium GW2011_GWC2_34_23</name>
    <dbReference type="NCBI Taxonomy" id="1618484"/>
    <lineage>
        <taxon>Bacteria</taxon>
        <taxon>Candidatus Roizmaniibacteriota</taxon>
    </lineage>
</organism>
<sequence>MIGVISYGFYIPKYRIKTEVIANVWGKNPEDVKKSLMIEEKAVSGIDEDSLTMAFESAFSALSTVAVDRNKIKVVLFGSETHPYAVNPASTILAEFLGIEKNYLAYDTEFACKAATGALISAQALIKSGYSDYALITGSDKGMGKTHDVLEYTAASGSVSLLLGKDDLILEILDFESFSSDTPDFWRREGIRYPSHGGRFTGKPSYFYHIKESARSLFKKTGLLPKDFSFAVFHMPNGKFPVQVAKSLGFLPAQIKDSLTVNYLGNSYTASALMGLMAVLEKAKPDDLIFLCSYGSGAGSDSFALKVTKNILKKRKEFTKIIKDKKNIDYPTYLKFMEMI</sequence>
<dbReference type="Gene3D" id="3.40.47.10">
    <property type="match status" value="1"/>
</dbReference>
<dbReference type="InterPro" id="IPR016039">
    <property type="entry name" value="Thiolase-like"/>
</dbReference>
<dbReference type="Pfam" id="PF08541">
    <property type="entry name" value="ACP_syn_III_C"/>
    <property type="match status" value="1"/>
</dbReference>
<dbReference type="GO" id="GO:0044550">
    <property type="term" value="P:secondary metabolite biosynthetic process"/>
    <property type="evidence" value="ECO:0007669"/>
    <property type="project" value="TreeGrafter"/>
</dbReference>
<accession>A0A0G0DYH8</accession>
<dbReference type="NCBIfam" id="NF003274">
    <property type="entry name" value="PRK04262.1"/>
    <property type="match status" value="1"/>
</dbReference>
<evidence type="ECO:0000313" key="4">
    <source>
        <dbReference type="EMBL" id="KKP60187.1"/>
    </source>
</evidence>
<keyword evidence="2" id="KW-0012">Acyltransferase</keyword>
<dbReference type="CDD" id="cd00827">
    <property type="entry name" value="init_cond_enzymes"/>
    <property type="match status" value="1"/>
</dbReference>
<dbReference type="Proteomes" id="UP000034004">
    <property type="component" value="Unassembled WGS sequence"/>
</dbReference>
<dbReference type="EMBL" id="LBPR01000028">
    <property type="protein sequence ID" value="KKP60187.1"/>
    <property type="molecule type" value="Genomic_DNA"/>
</dbReference>
<dbReference type="PATRIC" id="fig|1618484.3.peg.781"/>
<dbReference type="InterPro" id="IPR013747">
    <property type="entry name" value="ACP_syn_III_C"/>
</dbReference>
<protein>
    <recommendedName>
        <fullName evidence="3">Beta-ketoacyl-[acyl-carrier-protein] synthase III C-terminal domain-containing protein</fullName>
    </recommendedName>
</protein>
<comment type="caution">
    <text evidence="4">The sequence shown here is derived from an EMBL/GenBank/DDBJ whole genome shotgun (WGS) entry which is preliminary data.</text>
</comment>
<dbReference type="SUPFAM" id="SSF53901">
    <property type="entry name" value="Thiolase-like"/>
    <property type="match status" value="2"/>
</dbReference>
<dbReference type="PANTHER" id="PTHR34069:SF2">
    <property type="entry name" value="BETA-KETOACYL-[ACYL-CARRIER-PROTEIN] SYNTHASE III"/>
    <property type="match status" value="1"/>
</dbReference>
<evidence type="ECO:0000259" key="3">
    <source>
        <dbReference type="Pfam" id="PF08541"/>
    </source>
</evidence>
<dbReference type="STRING" id="1618484.UR56_C0028G0002"/>
<feature type="domain" description="Beta-ketoacyl-[acyl-carrier-protein] synthase III C-terminal" evidence="3">
    <location>
        <begin position="219"/>
        <end position="305"/>
    </location>
</feature>
<dbReference type="PANTHER" id="PTHR34069">
    <property type="entry name" value="3-OXOACYL-[ACYL-CARRIER-PROTEIN] SYNTHASE 3"/>
    <property type="match status" value="1"/>
</dbReference>
<dbReference type="NCBIfam" id="TIGR00748">
    <property type="entry name" value="HMG_CoA_syn_Arc"/>
    <property type="match status" value="1"/>
</dbReference>
<reference evidence="4 5" key="1">
    <citation type="journal article" date="2015" name="Nature">
        <title>rRNA introns, odd ribosomes, and small enigmatic genomes across a large radiation of phyla.</title>
        <authorList>
            <person name="Brown C.T."/>
            <person name="Hug L.A."/>
            <person name="Thomas B.C."/>
            <person name="Sharon I."/>
            <person name="Castelle C.J."/>
            <person name="Singh A."/>
            <person name="Wilkins M.J."/>
            <person name="Williams K.H."/>
            <person name="Banfield J.F."/>
        </authorList>
    </citation>
    <scope>NUCLEOTIDE SEQUENCE [LARGE SCALE GENOMIC DNA]</scope>
</reference>
<keyword evidence="1" id="KW-0808">Transferase</keyword>